<reference evidence="2 3" key="1">
    <citation type="submission" date="2019-06" db="EMBL/GenBank/DDBJ databases">
        <title>A chromosome-scale genome assembly of the European perch, Perca fluviatilis.</title>
        <authorList>
            <person name="Roques C."/>
            <person name="Zahm M."/>
            <person name="Cabau C."/>
            <person name="Klopp C."/>
            <person name="Bouchez O."/>
            <person name="Donnadieu C."/>
            <person name="Kuhl H."/>
            <person name="Gislard M."/>
            <person name="Guendouz S."/>
            <person name="Journot L."/>
            <person name="Haffray P."/>
            <person name="Bestin A."/>
            <person name="Morvezen R."/>
            <person name="Feron R."/>
            <person name="Wen M."/>
            <person name="Jouanno E."/>
            <person name="Herpin A."/>
            <person name="Schartl M."/>
            <person name="Postlethwait J."/>
            <person name="Schaerlinger B."/>
            <person name="Chardard D."/>
            <person name="Lecocq T."/>
            <person name="Poncet C."/>
            <person name="Jaffrelo L."/>
            <person name="Lampietro C."/>
            <person name="Guiguen Y."/>
        </authorList>
    </citation>
    <scope>NUCLEOTIDE SEQUENCE [LARGE SCALE GENOMIC DNA]</scope>
    <source>
        <tissue evidence="2">Blood</tissue>
    </source>
</reference>
<dbReference type="EMBL" id="VHII01000009">
    <property type="protein sequence ID" value="KAF1385542.1"/>
    <property type="molecule type" value="Genomic_DNA"/>
</dbReference>
<feature type="region of interest" description="Disordered" evidence="1">
    <location>
        <begin position="74"/>
        <end position="107"/>
    </location>
</feature>
<feature type="compositionally biased region" description="Polar residues" evidence="1">
    <location>
        <begin position="97"/>
        <end position="107"/>
    </location>
</feature>
<sequence length="318" mass="34892">MVKLEKHDPDTCPMIVGKVKKSIPRMRTVKSKEKIKVATSKSNSTSANVTTCETSGNIMKLCVNLMPFLAAAKEPVEEEEGNEEDNSCTSKKEPETSSKNNDPSVTKSVEQTFNSFIGLTLDTDTEQPVSPQFVLPPITQSKPAPECCDHQKSLIPRPLISLSEQTRTISSNFSTKGCGGGGLVTGQVADSRPWIANPLFSKSRSSEFRLPDISLSSLDALLHTVTQKLGRKRRGFDEGLWGRVQSDHLLMAVSEQRLRERSITENRNLVNIKTVTETSVGGSSVTRQRSLPPLLSAPKPMLILNMTKKNIPTSNTLQ</sequence>
<evidence type="ECO:0000313" key="2">
    <source>
        <dbReference type="EMBL" id="KAF1385542.1"/>
    </source>
</evidence>
<name>A0A6A5FBQ3_PERFL</name>
<accession>A0A6A5FBQ3</accession>
<gene>
    <name evidence="2" type="ORF">PFLUV_G00108850</name>
</gene>
<dbReference type="AlphaFoldDB" id="A0A6A5FBQ3"/>
<feature type="compositionally biased region" description="Acidic residues" evidence="1">
    <location>
        <begin position="76"/>
        <end position="86"/>
    </location>
</feature>
<comment type="caution">
    <text evidence="2">The sequence shown here is derived from an EMBL/GenBank/DDBJ whole genome shotgun (WGS) entry which is preliminary data.</text>
</comment>
<proteinExistence type="predicted"/>
<dbReference type="Proteomes" id="UP000465112">
    <property type="component" value="Chromosome 9"/>
</dbReference>
<organism evidence="2 3">
    <name type="scientific">Perca fluviatilis</name>
    <name type="common">European perch</name>
    <dbReference type="NCBI Taxonomy" id="8168"/>
    <lineage>
        <taxon>Eukaryota</taxon>
        <taxon>Metazoa</taxon>
        <taxon>Chordata</taxon>
        <taxon>Craniata</taxon>
        <taxon>Vertebrata</taxon>
        <taxon>Euteleostomi</taxon>
        <taxon>Actinopterygii</taxon>
        <taxon>Neopterygii</taxon>
        <taxon>Teleostei</taxon>
        <taxon>Neoteleostei</taxon>
        <taxon>Acanthomorphata</taxon>
        <taxon>Eupercaria</taxon>
        <taxon>Perciformes</taxon>
        <taxon>Percoidei</taxon>
        <taxon>Percidae</taxon>
        <taxon>Percinae</taxon>
        <taxon>Perca</taxon>
    </lineage>
</organism>
<keyword evidence="3" id="KW-1185">Reference proteome</keyword>
<protein>
    <submittedName>
        <fullName evidence="2">Uncharacterized protein</fullName>
    </submittedName>
</protein>
<evidence type="ECO:0000256" key="1">
    <source>
        <dbReference type="SAM" id="MobiDB-lite"/>
    </source>
</evidence>
<evidence type="ECO:0000313" key="3">
    <source>
        <dbReference type="Proteomes" id="UP000465112"/>
    </source>
</evidence>